<dbReference type="OrthoDB" id="6447548at2"/>
<organism evidence="1 2">
    <name type="scientific">Pantoea cypripedii</name>
    <name type="common">Pectobacterium cypripedii</name>
    <name type="synonym">Erwinia cypripedii</name>
    <dbReference type="NCBI Taxonomy" id="55209"/>
    <lineage>
        <taxon>Bacteria</taxon>
        <taxon>Pseudomonadati</taxon>
        <taxon>Pseudomonadota</taxon>
        <taxon>Gammaproteobacteria</taxon>
        <taxon>Enterobacterales</taxon>
        <taxon>Erwiniaceae</taxon>
        <taxon>Pantoea</taxon>
    </lineage>
</organism>
<dbReference type="AlphaFoldDB" id="A0A1X1EZY7"/>
<dbReference type="InterPro" id="IPR043129">
    <property type="entry name" value="ATPase_NBD"/>
</dbReference>
<name>A0A1X1EZY7_PANCY</name>
<accession>A0A1X1EZY7</accession>
<sequence>MVFQRWQIGLDIQNGQFCAVAIQRRRHGWQLRHWQQQALPQDTLRNGVLQSSPALLAVLQQWRRQLPGRYSLRVGLPPQLVLQRALPLPDTTLREPALNRYVQASAQRLFPVEPASLALDYRASSLSQLCITAARREVIAQWLTPLQQAGLQPDVFELSSLALAQVAQRLRLNPQQLLIHPLSDHWLWYLAGSEVVSGSGSGPLSLTHLQETFPQAETMLCTAPVDGFTAIKPFSLLRYLQLPQPENEGVFALALGLALRPEDT</sequence>
<comment type="caution">
    <text evidence="1">The sequence shown here is derived from an EMBL/GenBank/DDBJ whole genome shotgun (WGS) entry which is preliminary data.</text>
</comment>
<keyword evidence="2" id="KW-1185">Reference proteome</keyword>
<proteinExistence type="predicted"/>
<dbReference type="InterPro" id="IPR005883">
    <property type="entry name" value="PilM"/>
</dbReference>
<dbReference type="PANTHER" id="PTHR32432:SF3">
    <property type="entry name" value="ETHANOLAMINE UTILIZATION PROTEIN EUTJ"/>
    <property type="match status" value="1"/>
</dbReference>
<reference evidence="1 2" key="1">
    <citation type="journal article" date="2017" name="Antonie Van Leeuwenhoek">
        <title>Phylogenomic resolution of the bacterial genus Pantoea and its relationship with Erwinia and Tatumella.</title>
        <authorList>
            <person name="Palmer M."/>
            <person name="Steenkamp E.T."/>
            <person name="Coetzee M.P."/>
            <person name="Chan W.Y."/>
            <person name="van Zyl E."/>
            <person name="De Maayer P."/>
            <person name="Coutinho T.A."/>
            <person name="Blom J."/>
            <person name="Smits T.H."/>
            <person name="Duffy B."/>
            <person name="Venter S.N."/>
        </authorList>
    </citation>
    <scope>NUCLEOTIDE SEQUENCE [LARGE SCALE GENOMIC DNA]</scope>
    <source>
        <strain evidence="1 2">LMG 2657</strain>
    </source>
</reference>
<dbReference type="RefSeq" id="WP_084877468.1">
    <property type="nucleotide sequence ID" value="NZ_JAGGMY010000001.1"/>
</dbReference>
<evidence type="ECO:0000313" key="2">
    <source>
        <dbReference type="Proteomes" id="UP000193749"/>
    </source>
</evidence>
<evidence type="ECO:0000313" key="1">
    <source>
        <dbReference type="EMBL" id="ORM95325.1"/>
    </source>
</evidence>
<dbReference type="EMBL" id="MLJI01000001">
    <property type="protein sequence ID" value="ORM95325.1"/>
    <property type="molecule type" value="Genomic_DNA"/>
</dbReference>
<protein>
    <submittedName>
        <fullName evidence="1">Pilus assembly protein HofM</fullName>
    </submittedName>
</protein>
<gene>
    <name evidence="1" type="ORF">HA50_19020</name>
</gene>
<dbReference type="InterPro" id="IPR050696">
    <property type="entry name" value="FtsA/MreB"/>
</dbReference>
<dbReference type="SUPFAM" id="SSF53067">
    <property type="entry name" value="Actin-like ATPase domain"/>
    <property type="match status" value="1"/>
</dbReference>
<dbReference type="STRING" id="55209.HA50_19020"/>
<dbReference type="PANTHER" id="PTHR32432">
    <property type="entry name" value="CELL DIVISION PROTEIN FTSA-RELATED"/>
    <property type="match status" value="1"/>
</dbReference>
<dbReference type="Proteomes" id="UP000193749">
    <property type="component" value="Unassembled WGS sequence"/>
</dbReference>
<dbReference type="Pfam" id="PF11104">
    <property type="entry name" value="PilM_2"/>
    <property type="match status" value="1"/>
</dbReference>